<dbReference type="Proteomes" id="UP000054350">
    <property type="component" value="Unassembled WGS sequence"/>
</dbReference>
<reference evidence="6" key="2">
    <citation type="submission" date="2009-11" db="EMBL/GenBank/DDBJ databases">
        <title>The Genome Sequence of Allomyces macrogynus strain ATCC 38327.</title>
        <authorList>
            <consortium name="The Broad Institute Genome Sequencing Platform"/>
            <person name="Russ C."/>
            <person name="Cuomo C."/>
            <person name="Shea T."/>
            <person name="Young S.K."/>
            <person name="Zeng Q."/>
            <person name="Koehrsen M."/>
            <person name="Haas B."/>
            <person name="Borodovsky M."/>
            <person name="Guigo R."/>
            <person name="Alvarado L."/>
            <person name="Berlin A."/>
            <person name="Borenstein D."/>
            <person name="Chen Z."/>
            <person name="Engels R."/>
            <person name="Freedman E."/>
            <person name="Gellesch M."/>
            <person name="Goldberg J."/>
            <person name="Griggs A."/>
            <person name="Gujja S."/>
            <person name="Heiman D."/>
            <person name="Hepburn T."/>
            <person name="Howarth C."/>
            <person name="Jen D."/>
            <person name="Larson L."/>
            <person name="Lewis B."/>
            <person name="Mehta T."/>
            <person name="Park D."/>
            <person name="Pearson M."/>
            <person name="Roberts A."/>
            <person name="Saif S."/>
            <person name="Shenoy N."/>
            <person name="Sisk P."/>
            <person name="Stolte C."/>
            <person name="Sykes S."/>
            <person name="Walk T."/>
            <person name="White J."/>
            <person name="Yandava C."/>
            <person name="Burger G."/>
            <person name="Gray M.W."/>
            <person name="Holland P.W.H."/>
            <person name="King N."/>
            <person name="Lang F.B.F."/>
            <person name="Roger A.J."/>
            <person name="Ruiz-Trillo I."/>
            <person name="Lander E."/>
            <person name="Nusbaum C."/>
        </authorList>
    </citation>
    <scope>NUCLEOTIDE SEQUENCE [LARGE SCALE GENOMIC DNA]</scope>
    <source>
        <strain evidence="6">ATCC 38327</strain>
    </source>
</reference>
<dbReference type="GO" id="GO:0005634">
    <property type="term" value="C:nucleus"/>
    <property type="evidence" value="ECO:0007669"/>
    <property type="project" value="TreeGrafter"/>
</dbReference>
<dbReference type="OrthoDB" id="338650at2759"/>
<dbReference type="GO" id="GO:0005737">
    <property type="term" value="C:cytoplasm"/>
    <property type="evidence" value="ECO:0007669"/>
    <property type="project" value="TreeGrafter"/>
</dbReference>
<dbReference type="EMBL" id="GG745341">
    <property type="protein sequence ID" value="KNE62788.1"/>
    <property type="molecule type" value="Genomic_DNA"/>
</dbReference>
<dbReference type="GO" id="GO:0032958">
    <property type="term" value="P:inositol phosphate biosynthetic process"/>
    <property type="evidence" value="ECO:0007669"/>
    <property type="project" value="InterPro"/>
</dbReference>
<organism evidence="5 6">
    <name type="scientific">Allomyces macrogynus (strain ATCC 38327)</name>
    <name type="common">Allomyces javanicus var. macrogynus</name>
    <dbReference type="NCBI Taxonomy" id="578462"/>
    <lineage>
        <taxon>Eukaryota</taxon>
        <taxon>Fungi</taxon>
        <taxon>Fungi incertae sedis</taxon>
        <taxon>Blastocladiomycota</taxon>
        <taxon>Blastocladiomycetes</taxon>
        <taxon>Blastocladiales</taxon>
        <taxon>Blastocladiaceae</taxon>
        <taxon>Allomyces</taxon>
    </lineage>
</organism>
<protein>
    <recommendedName>
        <fullName evidence="4">Kinase</fullName>
        <ecNumber evidence="4">2.7.-.-</ecNumber>
    </recommendedName>
</protein>
<evidence type="ECO:0000313" key="5">
    <source>
        <dbReference type="EMBL" id="KNE62788.1"/>
    </source>
</evidence>
<keyword evidence="3 4" id="KW-0418">Kinase</keyword>
<dbReference type="SUPFAM" id="SSF56104">
    <property type="entry name" value="SAICAR synthase-like"/>
    <property type="match status" value="1"/>
</dbReference>
<dbReference type="PANTHER" id="PTHR12400:SF21">
    <property type="entry name" value="KINASE"/>
    <property type="match status" value="1"/>
</dbReference>
<evidence type="ECO:0000256" key="2">
    <source>
        <dbReference type="ARBA" id="ARBA00022679"/>
    </source>
</evidence>
<keyword evidence="2 4" id="KW-0808">Transferase</keyword>
<dbReference type="InterPro" id="IPR005522">
    <property type="entry name" value="IPK"/>
</dbReference>
<evidence type="ECO:0000256" key="3">
    <source>
        <dbReference type="ARBA" id="ARBA00022777"/>
    </source>
</evidence>
<dbReference type="eggNOG" id="KOG1620">
    <property type="taxonomic scope" value="Eukaryota"/>
</dbReference>
<dbReference type="VEuPathDB" id="FungiDB:AMAG_07971"/>
<dbReference type="GO" id="GO:0046854">
    <property type="term" value="P:phosphatidylinositol phosphate biosynthetic process"/>
    <property type="evidence" value="ECO:0007669"/>
    <property type="project" value="TreeGrafter"/>
</dbReference>
<comment type="similarity">
    <text evidence="1 4">Belongs to the inositol phosphokinase (IPK) family.</text>
</comment>
<feature type="non-terminal residue" evidence="5">
    <location>
        <position position="1"/>
    </location>
</feature>
<dbReference type="GO" id="GO:0000828">
    <property type="term" value="F:inositol hexakisphosphate kinase activity"/>
    <property type="evidence" value="ECO:0007669"/>
    <property type="project" value="TreeGrafter"/>
</dbReference>
<keyword evidence="6" id="KW-1185">Reference proteome</keyword>
<evidence type="ECO:0000313" key="6">
    <source>
        <dbReference type="Proteomes" id="UP000054350"/>
    </source>
</evidence>
<dbReference type="Pfam" id="PF03770">
    <property type="entry name" value="IPK"/>
    <property type="match status" value="1"/>
</dbReference>
<name>A0A0L0SJY2_ALLM3</name>
<dbReference type="PANTHER" id="PTHR12400">
    <property type="entry name" value="INOSITOL POLYPHOSPHATE KINASE"/>
    <property type="match status" value="1"/>
</dbReference>
<dbReference type="EC" id="2.7.-.-" evidence="4"/>
<dbReference type="AlphaFoldDB" id="A0A0L0SJY2"/>
<accession>A0A0L0SJY2</accession>
<sequence>MKYYSGQVAGHDSLLEVSPTVLAKPCNQFERQFYLDAPRLAPAVVPFLAPYHGDFTPASRDDAACDESNAVLIDTRGGKLNIVIQLGNVLAHLHTPSVMDIKLGTQLYDRLADDKKRIHMEELSASTTNGSVGWRVSGLRLHDPVADAFTNYGKAFGKSLDASTIATAWLEFTKHVPHHAVRLRILEQIRGDVAQFLATVEQVHGSFVGTSLLIAFDTAAAVTGSSDVPTCVRWIDFAHSELDDTLGPNDQFLFGVRNVLAALDWALAHLRMESSPSL</sequence>
<evidence type="ECO:0000256" key="4">
    <source>
        <dbReference type="RuleBase" id="RU363090"/>
    </source>
</evidence>
<dbReference type="STRING" id="578462.A0A0L0SJY2"/>
<evidence type="ECO:0000256" key="1">
    <source>
        <dbReference type="ARBA" id="ARBA00007374"/>
    </source>
</evidence>
<gene>
    <name evidence="5" type="ORF">AMAG_07971</name>
</gene>
<dbReference type="Gene3D" id="3.30.470.160">
    <property type="entry name" value="Inositol polyphosphate kinase"/>
    <property type="match status" value="1"/>
</dbReference>
<dbReference type="InterPro" id="IPR038286">
    <property type="entry name" value="IPK_sf"/>
</dbReference>
<reference evidence="5 6" key="1">
    <citation type="submission" date="2009-11" db="EMBL/GenBank/DDBJ databases">
        <title>Annotation of Allomyces macrogynus ATCC 38327.</title>
        <authorList>
            <consortium name="The Broad Institute Genome Sequencing Platform"/>
            <person name="Russ C."/>
            <person name="Cuomo C."/>
            <person name="Burger G."/>
            <person name="Gray M.W."/>
            <person name="Holland P.W.H."/>
            <person name="King N."/>
            <person name="Lang F.B.F."/>
            <person name="Roger A.J."/>
            <person name="Ruiz-Trillo I."/>
            <person name="Young S.K."/>
            <person name="Zeng Q."/>
            <person name="Gargeya S."/>
            <person name="Fitzgerald M."/>
            <person name="Haas B."/>
            <person name="Abouelleil A."/>
            <person name="Alvarado L."/>
            <person name="Arachchi H.M."/>
            <person name="Berlin A."/>
            <person name="Chapman S.B."/>
            <person name="Gearin G."/>
            <person name="Goldberg J."/>
            <person name="Griggs A."/>
            <person name="Gujja S."/>
            <person name="Hansen M."/>
            <person name="Heiman D."/>
            <person name="Howarth C."/>
            <person name="Larimer J."/>
            <person name="Lui A."/>
            <person name="MacDonald P.J.P."/>
            <person name="McCowen C."/>
            <person name="Montmayeur A."/>
            <person name="Murphy C."/>
            <person name="Neiman D."/>
            <person name="Pearson M."/>
            <person name="Priest M."/>
            <person name="Roberts A."/>
            <person name="Saif S."/>
            <person name="Shea T."/>
            <person name="Sisk P."/>
            <person name="Stolte C."/>
            <person name="Sykes S."/>
            <person name="Wortman J."/>
            <person name="Nusbaum C."/>
            <person name="Birren B."/>
        </authorList>
    </citation>
    <scope>NUCLEOTIDE SEQUENCE [LARGE SCALE GENOMIC DNA]</scope>
    <source>
        <strain evidence="5 6">ATCC 38327</strain>
    </source>
</reference>
<proteinExistence type="inferred from homology"/>